<dbReference type="InterPro" id="IPR052717">
    <property type="entry name" value="Vacuolar_transposase_reg"/>
</dbReference>
<name>A0A448YSL3_BRENA</name>
<dbReference type="GO" id="GO:0005634">
    <property type="term" value="C:nucleus"/>
    <property type="evidence" value="ECO:0007669"/>
    <property type="project" value="TreeGrafter"/>
</dbReference>
<dbReference type="InterPro" id="IPR007021">
    <property type="entry name" value="DUF659"/>
</dbReference>
<keyword evidence="3" id="KW-1185">Reference proteome</keyword>
<proteinExistence type="predicted"/>
<protein>
    <submittedName>
        <fullName evidence="2">DEKNAAC105085</fullName>
    </submittedName>
</protein>
<dbReference type="PANTHER" id="PTHR46169:SF29">
    <property type="entry name" value="DNA REPLICATION-RELATED ELEMENT FACTOR, ISOFORM A"/>
    <property type="match status" value="1"/>
</dbReference>
<dbReference type="InParanoid" id="A0A448YSL3"/>
<feature type="domain" description="DUF659" evidence="1">
    <location>
        <begin position="57"/>
        <end position="187"/>
    </location>
</feature>
<dbReference type="PANTHER" id="PTHR46169">
    <property type="entry name" value="DNA REPLICATION-RELATED ELEMENT FACTOR, ISOFORM A"/>
    <property type="match status" value="1"/>
</dbReference>
<evidence type="ECO:0000259" key="1">
    <source>
        <dbReference type="Pfam" id="PF04937"/>
    </source>
</evidence>
<dbReference type="OrthoDB" id="2434645at2759"/>
<sequence>MKEKLNLALANCIVSSGIPLRFVDNPYLAEFLTMLLHSHLQDFKPMCRQTLSNSYVPKLVAMHRHVYKSNTLMLAVDDWTTRAHEEVVGIVIVEDGTEYLHKVIPLRGERASSEKLYAVVKDAIKDIEHADERICCIITDGAPNAVALRHFYVADHPKAVHLTCVVHSLDRACKHLLGSHQIKGIVSDGLSYNAVFADSNILHERLRAVRLEAGCRSWALGHVAVTRFATIYDVFGRLLREKLQIQQLLEKDNDYKWPNDRTKGFTTDSRFWERLEALCHIIGPICEAIKKLQSSDLRLSDCFVHVVIVISSMLENITHDAFFRHVLYSAVEALRPLFNSFVHKGIFMLAAFLDLRYTMEFSKKSMEIIRSTFEEIVTSQLEDKYEISEVMDLFDHFCERRSALPADHLTSSRDDACIARVAQRLFRIVPHSMSCERCFSLMGFIDSNRRVNLNVETLTGLCQICMANNKYPVAIEEGQGDPEIDSLIDNYDKRMDEMQEEISPATTTSVDPFQMHEGSLLLDLKRVFQGSRIPSKFKREPQSINTRDQELAQMFI</sequence>
<reference evidence="2 3" key="1">
    <citation type="submission" date="2018-12" db="EMBL/GenBank/DDBJ databases">
        <authorList>
            <person name="Tiukova I."/>
            <person name="Dainat J."/>
        </authorList>
    </citation>
    <scope>NUCLEOTIDE SEQUENCE [LARGE SCALE GENOMIC DNA]</scope>
</reference>
<evidence type="ECO:0000313" key="3">
    <source>
        <dbReference type="Proteomes" id="UP000290900"/>
    </source>
</evidence>
<dbReference type="Pfam" id="PF04937">
    <property type="entry name" value="DUF659"/>
    <property type="match status" value="1"/>
</dbReference>
<dbReference type="AlphaFoldDB" id="A0A448YSL3"/>
<accession>A0A448YSL3</accession>
<dbReference type="InterPro" id="IPR012337">
    <property type="entry name" value="RNaseH-like_sf"/>
</dbReference>
<gene>
    <name evidence="2" type="ORF">BRENAR_LOCUS4622</name>
</gene>
<dbReference type="Proteomes" id="UP000290900">
    <property type="component" value="Unassembled WGS sequence"/>
</dbReference>
<dbReference type="EMBL" id="CAACVR010000065">
    <property type="protein sequence ID" value="VEU23893.1"/>
    <property type="molecule type" value="Genomic_DNA"/>
</dbReference>
<organism evidence="2 3">
    <name type="scientific">Brettanomyces naardenensis</name>
    <name type="common">Yeast</name>
    <dbReference type="NCBI Taxonomy" id="13370"/>
    <lineage>
        <taxon>Eukaryota</taxon>
        <taxon>Fungi</taxon>
        <taxon>Dikarya</taxon>
        <taxon>Ascomycota</taxon>
        <taxon>Saccharomycotina</taxon>
        <taxon>Pichiomycetes</taxon>
        <taxon>Pichiales</taxon>
        <taxon>Pichiaceae</taxon>
        <taxon>Brettanomyces</taxon>
    </lineage>
</organism>
<dbReference type="GO" id="GO:0006357">
    <property type="term" value="P:regulation of transcription by RNA polymerase II"/>
    <property type="evidence" value="ECO:0007669"/>
    <property type="project" value="TreeGrafter"/>
</dbReference>
<dbReference type="SUPFAM" id="SSF53098">
    <property type="entry name" value="Ribonuclease H-like"/>
    <property type="match status" value="1"/>
</dbReference>
<evidence type="ECO:0000313" key="2">
    <source>
        <dbReference type="EMBL" id="VEU23893.1"/>
    </source>
</evidence>